<organism evidence="1 2">
    <name type="scientific">Polaribacter gangjinensis</name>
    <dbReference type="NCBI Taxonomy" id="574710"/>
    <lineage>
        <taxon>Bacteria</taxon>
        <taxon>Pseudomonadati</taxon>
        <taxon>Bacteroidota</taxon>
        <taxon>Flavobacteriia</taxon>
        <taxon>Flavobacteriales</taxon>
        <taxon>Flavobacteriaceae</taxon>
    </lineage>
</organism>
<protein>
    <recommendedName>
        <fullName evidence="3">Transcriptional regulator</fullName>
    </recommendedName>
</protein>
<evidence type="ECO:0000313" key="1">
    <source>
        <dbReference type="EMBL" id="PQJ74418.1"/>
    </source>
</evidence>
<proteinExistence type="predicted"/>
<dbReference type="RefSeq" id="WP_105045566.1">
    <property type="nucleotide sequence ID" value="NZ_CP150662.1"/>
</dbReference>
<reference evidence="1 2" key="1">
    <citation type="submission" date="2016-12" db="EMBL/GenBank/DDBJ databases">
        <title>Trade-off between light-utilization and light-protection in marine flavobacteria.</title>
        <authorList>
            <person name="Kumagai Y."/>
            <person name="Yoshizawa S."/>
            <person name="Kogure K."/>
            <person name="Iwasaki W."/>
        </authorList>
    </citation>
    <scope>NUCLEOTIDE SEQUENCE [LARGE SCALE GENOMIC DNA]</scope>
    <source>
        <strain evidence="1 2">KCTC 22729</strain>
    </source>
</reference>
<dbReference type="OrthoDB" id="1203011at2"/>
<dbReference type="EMBL" id="MSCL01000001">
    <property type="protein sequence ID" value="PQJ74418.1"/>
    <property type="molecule type" value="Genomic_DNA"/>
</dbReference>
<gene>
    <name evidence="1" type="ORF">BTO13_03650</name>
</gene>
<evidence type="ECO:0000313" key="2">
    <source>
        <dbReference type="Proteomes" id="UP000237608"/>
    </source>
</evidence>
<name>A0A2S7W9W0_9FLAO</name>
<comment type="caution">
    <text evidence="1">The sequence shown here is derived from an EMBL/GenBank/DDBJ whole genome shotgun (WGS) entry which is preliminary data.</text>
</comment>
<accession>A0A2S7W9W0</accession>
<dbReference type="Proteomes" id="UP000237608">
    <property type="component" value="Unassembled WGS sequence"/>
</dbReference>
<sequence>METIKLTETELAVLNVIKEKPLTSFQILKQIDSINMILVLYSIMDELKGKGMVKSFVSDNVKYHCAC</sequence>
<evidence type="ECO:0008006" key="3">
    <source>
        <dbReference type="Google" id="ProtNLM"/>
    </source>
</evidence>
<dbReference type="AlphaFoldDB" id="A0A2S7W9W0"/>
<keyword evidence="2" id="KW-1185">Reference proteome</keyword>